<evidence type="ECO:0000313" key="2">
    <source>
        <dbReference type="Ensembl" id="ENSSSUP00005019414.1"/>
    </source>
</evidence>
<dbReference type="Ensembl" id="ENSSSUT00005022194.1">
    <property type="protein sequence ID" value="ENSSSUP00005019414.1"/>
    <property type="gene ID" value="ENSSSUG00005012569.1"/>
</dbReference>
<feature type="domain" description="Branched-chain alpha-ketoacid dehydrogenase kinase/Pyruvate dehydrogenase kinase N-terminal" evidence="1">
    <location>
        <begin position="10"/>
        <end position="57"/>
    </location>
</feature>
<evidence type="ECO:0000313" key="3">
    <source>
        <dbReference type="Proteomes" id="UP000472268"/>
    </source>
</evidence>
<name>A0A673U585_SURSU</name>
<proteinExistence type="predicted"/>
<evidence type="ECO:0000259" key="1">
    <source>
        <dbReference type="Pfam" id="PF10436"/>
    </source>
</evidence>
<dbReference type="AlphaFoldDB" id="A0A673U585"/>
<reference evidence="2 3" key="1">
    <citation type="submission" date="2019-05" db="EMBL/GenBank/DDBJ databases">
        <title>A Chromosome-scale Meerkat (S. suricatta) Genome Assembly.</title>
        <authorList>
            <person name="Dudchenko O."/>
            <person name="Lieberman Aiden E."/>
            <person name="Tung J."/>
            <person name="Barreiro L.B."/>
            <person name="Clutton-Brock T.H."/>
        </authorList>
    </citation>
    <scope>NUCLEOTIDE SEQUENCE [LARGE SCALE GENOMIC DNA]</scope>
</reference>
<organism evidence="2 3">
    <name type="scientific">Suricata suricatta</name>
    <name type="common">Meerkat</name>
    <dbReference type="NCBI Taxonomy" id="37032"/>
    <lineage>
        <taxon>Eukaryota</taxon>
        <taxon>Metazoa</taxon>
        <taxon>Chordata</taxon>
        <taxon>Craniata</taxon>
        <taxon>Vertebrata</taxon>
        <taxon>Euteleostomi</taxon>
        <taxon>Mammalia</taxon>
        <taxon>Eutheria</taxon>
        <taxon>Laurasiatheria</taxon>
        <taxon>Carnivora</taxon>
        <taxon>Feliformia</taxon>
        <taxon>Herpestidae</taxon>
        <taxon>Suricata</taxon>
    </lineage>
</organism>
<sequence length="84" mass="9837">MPVRKFHSSSLGQKLPRHLAIRKEINRLPDQVLSTPSVHLVQSWYVQSLLNLMGVLFIHYNICNNFFLVYSEHLSTIICARPYR</sequence>
<keyword evidence="3" id="KW-1185">Reference proteome</keyword>
<dbReference type="InterPro" id="IPR018955">
    <property type="entry name" value="BCDHK/PDK_N"/>
</dbReference>
<protein>
    <recommendedName>
        <fullName evidence="1">Branched-chain alpha-ketoacid dehydrogenase kinase/Pyruvate dehydrogenase kinase N-terminal domain-containing protein</fullName>
    </recommendedName>
</protein>
<reference evidence="2" key="3">
    <citation type="submission" date="2025-09" db="UniProtKB">
        <authorList>
            <consortium name="Ensembl"/>
        </authorList>
    </citation>
    <scope>IDENTIFICATION</scope>
</reference>
<dbReference type="Proteomes" id="UP000472268">
    <property type="component" value="Chromosome 7"/>
</dbReference>
<dbReference type="Gene3D" id="1.20.140.20">
    <property type="entry name" value="Alpha-ketoacid/pyruvate dehydrogenase kinase, N-terminal domain"/>
    <property type="match status" value="1"/>
</dbReference>
<reference evidence="2" key="2">
    <citation type="submission" date="2025-08" db="UniProtKB">
        <authorList>
            <consortium name="Ensembl"/>
        </authorList>
    </citation>
    <scope>IDENTIFICATION</scope>
</reference>
<dbReference type="InterPro" id="IPR036784">
    <property type="entry name" value="AK/P_DHK_N_sf"/>
</dbReference>
<dbReference type="Pfam" id="PF10436">
    <property type="entry name" value="BCDHK_Adom3"/>
    <property type="match status" value="1"/>
</dbReference>
<accession>A0A673U585</accession>
<dbReference type="SUPFAM" id="SSF69012">
    <property type="entry name" value="alpha-ketoacid dehydrogenase kinase, N-terminal domain"/>
    <property type="match status" value="1"/>
</dbReference>